<evidence type="ECO:0000313" key="2">
    <source>
        <dbReference type="EMBL" id="TWO68236.1"/>
    </source>
</evidence>
<feature type="signal peptide" evidence="1">
    <location>
        <begin position="1"/>
        <end position="19"/>
    </location>
</feature>
<feature type="chain" id="PRO_5022129569" evidence="1">
    <location>
        <begin position="20"/>
        <end position="294"/>
    </location>
</feature>
<dbReference type="GO" id="GO:0016787">
    <property type="term" value="F:hydrolase activity"/>
    <property type="evidence" value="ECO:0007669"/>
    <property type="project" value="UniProtKB-KW"/>
</dbReference>
<accession>A0A562ZIS0</accession>
<dbReference type="EMBL" id="VOBQ01000020">
    <property type="protein sequence ID" value="TWO68236.1"/>
    <property type="molecule type" value="Genomic_DNA"/>
</dbReference>
<dbReference type="InterPro" id="IPR032466">
    <property type="entry name" value="Metal_Hydrolase"/>
</dbReference>
<proteinExistence type="predicted"/>
<dbReference type="SUPFAM" id="SSF51556">
    <property type="entry name" value="Metallo-dependent hydrolases"/>
    <property type="match status" value="1"/>
</dbReference>
<dbReference type="OrthoDB" id="3982782at2"/>
<evidence type="ECO:0000256" key="1">
    <source>
        <dbReference type="SAM" id="SignalP"/>
    </source>
</evidence>
<gene>
    <name evidence="2" type="ORF">FN976_23475</name>
</gene>
<dbReference type="Proteomes" id="UP000318199">
    <property type="component" value="Unassembled WGS sequence"/>
</dbReference>
<dbReference type="RefSeq" id="WP_145895513.1">
    <property type="nucleotide sequence ID" value="NZ_VOBQ01000020.1"/>
</dbReference>
<keyword evidence="2" id="KW-0378">Hydrolase</keyword>
<name>A0A562ZIS0_9BURK</name>
<reference evidence="2 3" key="1">
    <citation type="submission" date="2019-07" db="EMBL/GenBank/DDBJ databases">
        <title>Caenimonas sedimenti sp. nov., isolated from activated sludge.</title>
        <authorList>
            <person name="Xu J."/>
        </authorList>
    </citation>
    <scope>NUCLEOTIDE SEQUENCE [LARGE SCALE GENOMIC DNA]</scope>
    <source>
        <strain evidence="2 3">HX-9-20</strain>
    </source>
</reference>
<protein>
    <submittedName>
        <fullName evidence="2">Amidohydrolase</fullName>
    </submittedName>
</protein>
<organism evidence="2 3">
    <name type="scientific">Caenimonas sedimenti</name>
    <dbReference type="NCBI Taxonomy" id="2596921"/>
    <lineage>
        <taxon>Bacteria</taxon>
        <taxon>Pseudomonadati</taxon>
        <taxon>Pseudomonadota</taxon>
        <taxon>Betaproteobacteria</taxon>
        <taxon>Burkholderiales</taxon>
        <taxon>Comamonadaceae</taxon>
        <taxon>Caenimonas</taxon>
    </lineage>
</organism>
<dbReference type="AlphaFoldDB" id="A0A562ZIS0"/>
<dbReference type="Gene3D" id="3.20.20.140">
    <property type="entry name" value="Metal-dependent hydrolases"/>
    <property type="match status" value="1"/>
</dbReference>
<comment type="caution">
    <text evidence="2">The sequence shown here is derived from an EMBL/GenBank/DDBJ whole genome shotgun (WGS) entry which is preliminary data.</text>
</comment>
<sequence length="294" mass="32576">MRLQIFIALAFAWASTAAAADYAGPLFDAHLHYNEEAWDGRSGPHPVPDVLARMKRNGVRAIVANSRPNDGTKSLAQAPETRAAGVTVVPFVRLYRNRADYDNWFRDDTIYDMVQAELARGTAAGPFRGIGEFHLYDSANANGPVARKLMALAEEKDLVVLAHVDDTAIDLLMAHPPAKGQKSRLIWAHTGIGGAPAARVDQLFARYPLLMGELSYRPGLTCEGGKLCPEWRALLLKYPTRFLIGSDTWVNQRWQYYDELMKGYRTWLGGLPPEAARRIAWDNGAALFGLKAPQ</sequence>
<keyword evidence="1" id="KW-0732">Signal</keyword>
<evidence type="ECO:0000313" key="3">
    <source>
        <dbReference type="Proteomes" id="UP000318199"/>
    </source>
</evidence>
<keyword evidence="3" id="KW-1185">Reference proteome</keyword>